<evidence type="ECO:0000256" key="1">
    <source>
        <dbReference type="SAM" id="SignalP"/>
    </source>
</evidence>
<dbReference type="EMBL" id="HBUE01071766">
    <property type="protein sequence ID" value="CAG6472954.1"/>
    <property type="molecule type" value="Transcribed_RNA"/>
</dbReference>
<dbReference type="EMBL" id="HBUE01071760">
    <property type="protein sequence ID" value="CAG6472941.1"/>
    <property type="molecule type" value="Transcribed_RNA"/>
</dbReference>
<sequence>MKPLLSFAGTLNFLAGGVAETPLFPLPAPSVEAPCCCWGCDCGCCFEFSARNPSSSSIFGTTTLLLFVSALPEGRSSSLRPASLPAVATLALSLALSRVV</sequence>
<name>A0A8D8BJX1_CULPI</name>
<reference evidence="2" key="1">
    <citation type="submission" date="2021-05" db="EMBL/GenBank/DDBJ databases">
        <authorList>
            <person name="Alioto T."/>
            <person name="Alioto T."/>
            <person name="Gomez Garrido J."/>
        </authorList>
    </citation>
    <scope>NUCLEOTIDE SEQUENCE</scope>
</reference>
<keyword evidence="1" id="KW-0732">Signal</keyword>
<organism evidence="2">
    <name type="scientific">Culex pipiens</name>
    <name type="common">House mosquito</name>
    <dbReference type="NCBI Taxonomy" id="7175"/>
    <lineage>
        <taxon>Eukaryota</taxon>
        <taxon>Metazoa</taxon>
        <taxon>Ecdysozoa</taxon>
        <taxon>Arthropoda</taxon>
        <taxon>Hexapoda</taxon>
        <taxon>Insecta</taxon>
        <taxon>Pterygota</taxon>
        <taxon>Neoptera</taxon>
        <taxon>Endopterygota</taxon>
        <taxon>Diptera</taxon>
        <taxon>Nematocera</taxon>
        <taxon>Culicoidea</taxon>
        <taxon>Culicidae</taxon>
        <taxon>Culicinae</taxon>
        <taxon>Culicini</taxon>
        <taxon>Culex</taxon>
        <taxon>Culex</taxon>
    </lineage>
</organism>
<dbReference type="EMBL" id="HBUE01071759">
    <property type="protein sequence ID" value="CAG6472936.1"/>
    <property type="molecule type" value="Transcribed_RNA"/>
</dbReference>
<feature type="signal peptide" evidence="1">
    <location>
        <begin position="1"/>
        <end position="19"/>
    </location>
</feature>
<accession>A0A8D8BJX1</accession>
<protein>
    <submittedName>
        <fullName evidence="2">(northern house mosquito) hypothetical protein</fullName>
    </submittedName>
</protein>
<feature type="chain" id="PRO_5036260415" evidence="1">
    <location>
        <begin position="20"/>
        <end position="100"/>
    </location>
</feature>
<dbReference type="EMBL" id="HBUE01071761">
    <property type="protein sequence ID" value="CAG6472946.1"/>
    <property type="molecule type" value="Transcribed_RNA"/>
</dbReference>
<evidence type="ECO:0000313" key="2">
    <source>
        <dbReference type="EMBL" id="CAG6472941.1"/>
    </source>
</evidence>
<proteinExistence type="predicted"/>
<dbReference type="AlphaFoldDB" id="A0A8D8BJX1"/>